<keyword evidence="1" id="KW-0812">Transmembrane</keyword>
<dbReference type="EMBL" id="CAJNNW010025702">
    <property type="protein sequence ID" value="CAE8678682.1"/>
    <property type="molecule type" value="Genomic_DNA"/>
</dbReference>
<protein>
    <submittedName>
        <fullName evidence="2">Uncharacterized protein</fullName>
    </submittedName>
</protein>
<dbReference type="AlphaFoldDB" id="A0A813JJ36"/>
<organism evidence="2 3">
    <name type="scientific">Polarella glacialis</name>
    <name type="common">Dinoflagellate</name>
    <dbReference type="NCBI Taxonomy" id="89957"/>
    <lineage>
        <taxon>Eukaryota</taxon>
        <taxon>Sar</taxon>
        <taxon>Alveolata</taxon>
        <taxon>Dinophyceae</taxon>
        <taxon>Suessiales</taxon>
        <taxon>Suessiaceae</taxon>
        <taxon>Polarella</taxon>
    </lineage>
</organism>
<name>A0A813JJ36_POLGL</name>
<accession>A0A813JJ36</accession>
<keyword evidence="1" id="KW-1133">Transmembrane helix</keyword>
<feature type="transmembrane region" description="Helical" evidence="1">
    <location>
        <begin position="38"/>
        <end position="64"/>
    </location>
</feature>
<feature type="transmembrane region" description="Helical" evidence="1">
    <location>
        <begin position="7"/>
        <end position="26"/>
    </location>
</feature>
<proteinExistence type="predicted"/>
<sequence length="99" mass="11184">MHLRNCLLYVLDILLTRVHGLSALLLKPPMALAPSSLVLLKVIFFKIVVICCCLFVLIFTFYTLSDCKVLLRRPRDLLPETSSLSRAAQWQSTGAFCSR</sequence>
<keyword evidence="1" id="KW-0472">Membrane</keyword>
<evidence type="ECO:0000313" key="2">
    <source>
        <dbReference type="EMBL" id="CAE8678682.1"/>
    </source>
</evidence>
<comment type="caution">
    <text evidence="2">The sequence shown here is derived from an EMBL/GenBank/DDBJ whole genome shotgun (WGS) entry which is preliminary data.</text>
</comment>
<evidence type="ECO:0000256" key="1">
    <source>
        <dbReference type="SAM" id="Phobius"/>
    </source>
</evidence>
<gene>
    <name evidence="2" type="ORF">PGLA2088_LOCUS20945</name>
</gene>
<dbReference type="Proteomes" id="UP000626109">
    <property type="component" value="Unassembled WGS sequence"/>
</dbReference>
<evidence type="ECO:0000313" key="3">
    <source>
        <dbReference type="Proteomes" id="UP000626109"/>
    </source>
</evidence>
<reference evidence="2" key="1">
    <citation type="submission" date="2021-02" db="EMBL/GenBank/DDBJ databases">
        <authorList>
            <person name="Dougan E. K."/>
            <person name="Rhodes N."/>
            <person name="Thang M."/>
            <person name="Chan C."/>
        </authorList>
    </citation>
    <scope>NUCLEOTIDE SEQUENCE</scope>
</reference>